<dbReference type="PANTHER" id="PTHR46624:SF4">
    <property type="entry name" value="FYVE-TYPE DOMAIN-CONTAINING PROTEIN"/>
    <property type="match status" value="1"/>
</dbReference>
<dbReference type="InterPro" id="IPR000315">
    <property type="entry name" value="Znf_B-box"/>
</dbReference>
<protein>
    <recommendedName>
        <fullName evidence="9">Zinc finger FYVE domain-containing protein 1</fullName>
    </recommendedName>
</protein>
<evidence type="ECO:0000259" key="6">
    <source>
        <dbReference type="PROSITE" id="PS50178"/>
    </source>
</evidence>
<dbReference type="SUPFAM" id="SSF57903">
    <property type="entry name" value="FYVE/PHD zinc finger"/>
    <property type="match status" value="2"/>
</dbReference>
<dbReference type="Pfam" id="PF01363">
    <property type="entry name" value="FYVE"/>
    <property type="match status" value="2"/>
</dbReference>
<dbReference type="InterPro" id="IPR000306">
    <property type="entry name" value="Znf_FYVE"/>
</dbReference>
<keyword evidence="3" id="KW-0862">Zinc</keyword>
<evidence type="ECO:0000256" key="2">
    <source>
        <dbReference type="ARBA" id="ARBA00022771"/>
    </source>
</evidence>
<dbReference type="PROSITE" id="PS50119">
    <property type="entry name" value="ZF_BBOX"/>
    <property type="match status" value="1"/>
</dbReference>
<dbReference type="EMBL" id="JARBDR010000657">
    <property type="protein sequence ID" value="KAJ8308988.1"/>
    <property type="molecule type" value="Genomic_DNA"/>
</dbReference>
<accession>A0ABQ9EUW3</accession>
<evidence type="ECO:0000256" key="4">
    <source>
        <dbReference type="PROSITE-ProRule" id="PRU00024"/>
    </source>
</evidence>
<dbReference type="Gene3D" id="3.30.40.10">
    <property type="entry name" value="Zinc/RING finger domain, C3HC4 (zinc finger)"/>
    <property type="match status" value="2"/>
</dbReference>
<feature type="domain" description="B box-type" evidence="5">
    <location>
        <begin position="18"/>
        <end position="64"/>
    </location>
</feature>
<sequence>MTSNVKRSFKTRTSRQFCQEKLCCRFEKTEAELVCEDCVTYQCQDCERAIHTQDKYEFHERRRIQPPPAEELCQYSHSQSKIKCIDLNFADLRCEVCQLNFCYSCFDTYHKGPRKTHRKLTFKEYKNRTQKALDSPILPISPIGNDDDSLTFVTLPQIHDEYKTPNLLVENSESMNSFSSAKSDHSQRSSIPDLLNSMENHSIDVEAELADSQIDDEFSSCHSFMLIDDQEVLQIADEDDFIDKLNCSKDDEVKVVSIFGNTGDGKSYTLNYTFFGGKEVFQTSAQQISCTVGVWAAYDPKTHTIVIDTEGLLGISSNQNQRTRLLLKVLAVSDVVIYRTRAERLHTDMFQFLCDASAAYTKHFAMELTSVAKRSKKTIKDLMPTVIIFHETTNTNILGHPEDEKLAESKISERFNQLDCTMDFKNLKYVGTRTERPPTNFSKFRKVLLDQLENKTDRAKRKPCIVYQTLKSLNDKFSGEVDKPVFGTLPDQLFTCSIKCLSCGESCTRSMNHDVEVEPHENSCHCKYQHQYGNKVYLCKKCYMEKGQENIVVPKTSETSDNSWMGLAKYVWSGEVLECKSCGVIYRSREKWYGNKEVEEVVRTDIRHVWQDGYHSLDASHNAARKVIDGFHYIADSISNVGAKPTQMISDWMTDRIAPDYWIPNSEISQCEICNIPLENEQKHHCRACGKGFCDSCSSKKRPVPERGWGDQLVRVCDKYSTDSSGSNSNVTARKVGEVVTSALTVAASAFDYPIGYVKNSARPAYWIPDENIRKCVVCNEKFGTKLKIHHCRACGHGVCENCSPKKRPVPLRGWDYPVRVCDKCLNKNDRL</sequence>
<evidence type="ECO:0000256" key="1">
    <source>
        <dbReference type="ARBA" id="ARBA00022723"/>
    </source>
</evidence>
<dbReference type="Gene3D" id="3.40.50.300">
    <property type="entry name" value="P-loop containing nucleotide triphosphate hydrolases"/>
    <property type="match status" value="1"/>
</dbReference>
<dbReference type="InterPro" id="IPR042427">
    <property type="entry name" value="ZFYV1"/>
</dbReference>
<evidence type="ECO:0008006" key="9">
    <source>
        <dbReference type="Google" id="ProtNLM"/>
    </source>
</evidence>
<keyword evidence="1" id="KW-0479">Metal-binding</keyword>
<evidence type="ECO:0000313" key="7">
    <source>
        <dbReference type="EMBL" id="KAJ8308988.1"/>
    </source>
</evidence>
<feature type="domain" description="FYVE-type" evidence="6">
    <location>
        <begin position="770"/>
        <end position="830"/>
    </location>
</feature>
<evidence type="ECO:0000259" key="5">
    <source>
        <dbReference type="PROSITE" id="PS50119"/>
    </source>
</evidence>
<dbReference type="InterPro" id="IPR011011">
    <property type="entry name" value="Znf_FYVE_PHD"/>
</dbReference>
<dbReference type="Pfam" id="PF02263">
    <property type="entry name" value="GBP"/>
    <property type="match status" value="1"/>
</dbReference>
<proteinExistence type="predicted"/>
<gene>
    <name evidence="7" type="ORF">KUTeg_013862</name>
</gene>
<dbReference type="SUPFAM" id="SSF52540">
    <property type="entry name" value="P-loop containing nucleoside triphosphate hydrolases"/>
    <property type="match status" value="1"/>
</dbReference>
<dbReference type="Proteomes" id="UP001217089">
    <property type="component" value="Unassembled WGS sequence"/>
</dbReference>
<keyword evidence="8" id="KW-1185">Reference proteome</keyword>
<reference evidence="7 8" key="1">
    <citation type="submission" date="2022-12" db="EMBL/GenBank/DDBJ databases">
        <title>Chromosome-level genome of Tegillarca granosa.</title>
        <authorList>
            <person name="Kim J."/>
        </authorList>
    </citation>
    <scope>NUCLEOTIDE SEQUENCE [LARGE SCALE GENOMIC DNA]</scope>
    <source>
        <strain evidence="7">Teg-2019</strain>
        <tissue evidence="7">Adductor muscle</tissue>
    </source>
</reference>
<dbReference type="InterPro" id="IPR027417">
    <property type="entry name" value="P-loop_NTPase"/>
</dbReference>
<dbReference type="InterPro" id="IPR013083">
    <property type="entry name" value="Znf_RING/FYVE/PHD"/>
</dbReference>
<dbReference type="SMART" id="SM00064">
    <property type="entry name" value="FYVE"/>
    <property type="match status" value="2"/>
</dbReference>
<name>A0ABQ9EUW3_TEGGR</name>
<feature type="domain" description="FYVE-type" evidence="6">
    <location>
        <begin position="665"/>
        <end position="718"/>
    </location>
</feature>
<dbReference type="CDD" id="cd15734">
    <property type="entry name" value="FYVE_ZFYV1"/>
    <property type="match status" value="1"/>
</dbReference>
<evidence type="ECO:0000313" key="8">
    <source>
        <dbReference type="Proteomes" id="UP001217089"/>
    </source>
</evidence>
<keyword evidence="2 4" id="KW-0863">Zinc-finger</keyword>
<dbReference type="InterPro" id="IPR017455">
    <property type="entry name" value="Znf_FYVE-rel"/>
</dbReference>
<organism evidence="7 8">
    <name type="scientific">Tegillarca granosa</name>
    <name type="common">Malaysian cockle</name>
    <name type="synonym">Anadara granosa</name>
    <dbReference type="NCBI Taxonomy" id="220873"/>
    <lineage>
        <taxon>Eukaryota</taxon>
        <taxon>Metazoa</taxon>
        <taxon>Spiralia</taxon>
        <taxon>Lophotrochozoa</taxon>
        <taxon>Mollusca</taxon>
        <taxon>Bivalvia</taxon>
        <taxon>Autobranchia</taxon>
        <taxon>Pteriomorphia</taxon>
        <taxon>Arcoida</taxon>
        <taxon>Arcoidea</taxon>
        <taxon>Arcidae</taxon>
        <taxon>Tegillarca</taxon>
    </lineage>
</organism>
<comment type="caution">
    <text evidence="7">The sequence shown here is derived from an EMBL/GenBank/DDBJ whole genome shotgun (WGS) entry which is preliminary data.</text>
</comment>
<evidence type="ECO:0000256" key="3">
    <source>
        <dbReference type="ARBA" id="ARBA00022833"/>
    </source>
</evidence>
<dbReference type="PROSITE" id="PS50178">
    <property type="entry name" value="ZF_FYVE"/>
    <property type="match status" value="2"/>
</dbReference>
<dbReference type="InterPro" id="IPR015894">
    <property type="entry name" value="Guanylate-bd_N"/>
</dbReference>
<dbReference type="PANTHER" id="PTHR46624">
    <property type="entry name" value="AGAP002036-PA"/>
    <property type="match status" value="1"/>
</dbReference>